<dbReference type="InterPro" id="IPR050109">
    <property type="entry name" value="HTH-type_TetR-like_transc_reg"/>
</dbReference>
<dbReference type="InterPro" id="IPR036271">
    <property type="entry name" value="Tet_transcr_reg_TetR-rel_C_sf"/>
</dbReference>
<gene>
    <name evidence="6" type="ORF">DFQ59_102469</name>
</gene>
<dbReference type="OrthoDB" id="5293556at2"/>
<dbReference type="Pfam" id="PF17932">
    <property type="entry name" value="TetR_C_24"/>
    <property type="match status" value="1"/>
</dbReference>
<keyword evidence="3" id="KW-0804">Transcription</keyword>
<organism evidence="6 7">
    <name type="scientific">Thioalbus denitrificans</name>
    <dbReference type="NCBI Taxonomy" id="547122"/>
    <lineage>
        <taxon>Bacteria</taxon>
        <taxon>Pseudomonadati</taxon>
        <taxon>Pseudomonadota</taxon>
        <taxon>Gammaproteobacteria</taxon>
        <taxon>Chromatiales</taxon>
        <taxon>Ectothiorhodospiraceae</taxon>
        <taxon>Thioalbus</taxon>
    </lineage>
</organism>
<dbReference type="PANTHER" id="PTHR30055:SF240">
    <property type="entry name" value="HTH-TYPE TRANSCRIPTIONAL REGULATOR ACRR"/>
    <property type="match status" value="1"/>
</dbReference>
<evidence type="ECO:0000313" key="6">
    <source>
        <dbReference type="EMBL" id="RCX32116.1"/>
    </source>
</evidence>
<accession>A0A369CHG0</accession>
<dbReference type="AlphaFoldDB" id="A0A369CHG0"/>
<dbReference type="PRINTS" id="PR00455">
    <property type="entry name" value="HTHTETR"/>
</dbReference>
<dbReference type="PROSITE" id="PS50977">
    <property type="entry name" value="HTH_TETR_2"/>
    <property type="match status" value="1"/>
</dbReference>
<evidence type="ECO:0000313" key="7">
    <source>
        <dbReference type="Proteomes" id="UP000252707"/>
    </source>
</evidence>
<evidence type="ECO:0000256" key="1">
    <source>
        <dbReference type="ARBA" id="ARBA00023015"/>
    </source>
</evidence>
<feature type="DNA-binding region" description="H-T-H motif" evidence="4">
    <location>
        <begin position="29"/>
        <end position="48"/>
    </location>
</feature>
<evidence type="ECO:0000256" key="3">
    <source>
        <dbReference type="ARBA" id="ARBA00023163"/>
    </source>
</evidence>
<dbReference type="InterPro" id="IPR001647">
    <property type="entry name" value="HTH_TetR"/>
</dbReference>
<comment type="caution">
    <text evidence="6">The sequence shown here is derived from an EMBL/GenBank/DDBJ whole genome shotgun (WGS) entry which is preliminary data.</text>
</comment>
<dbReference type="InterPro" id="IPR009057">
    <property type="entry name" value="Homeodomain-like_sf"/>
</dbReference>
<reference evidence="6 7" key="1">
    <citation type="submission" date="2018-07" db="EMBL/GenBank/DDBJ databases">
        <title>Genomic Encyclopedia of Type Strains, Phase IV (KMG-IV): sequencing the most valuable type-strain genomes for metagenomic binning, comparative biology and taxonomic classification.</title>
        <authorList>
            <person name="Goeker M."/>
        </authorList>
    </citation>
    <scope>NUCLEOTIDE SEQUENCE [LARGE SCALE GENOMIC DNA]</scope>
    <source>
        <strain evidence="6 7">DSM 26407</strain>
    </source>
</reference>
<dbReference type="Proteomes" id="UP000252707">
    <property type="component" value="Unassembled WGS sequence"/>
</dbReference>
<dbReference type="EMBL" id="QPJY01000002">
    <property type="protein sequence ID" value="RCX32116.1"/>
    <property type="molecule type" value="Genomic_DNA"/>
</dbReference>
<dbReference type="Gene3D" id="1.10.357.10">
    <property type="entry name" value="Tetracycline Repressor, domain 2"/>
    <property type="match status" value="1"/>
</dbReference>
<feature type="domain" description="HTH tetR-type" evidence="5">
    <location>
        <begin position="6"/>
        <end position="66"/>
    </location>
</feature>
<name>A0A369CHG0_9GAMM</name>
<protein>
    <submittedName>
        <fullName evidence="6">TetR family transcriptional regulator</fullName>
    </submittedName>
</protein>
<dbReference type="Pfam" id="PF00440">
    <property type="entry name" value="TetR_N"/>
    <property type="match status" value="1"/>
</dbReference>
<dbReference type="RefSeq" id="WP_114278930.1">
    <property type="nucleotide sequence ID" value="NZ_QPJY01000002.1"/>
</dbReference>
<keyword evidence="7" id="KW-1185">Reference proteome</keyword>
<proteinExistence type="predicted"/>
<evidence type="ECO:0000256" key="2">
    <source>
        <dbReference type="ARBA" id="ARBA00023125"/>
    </source>
</evidence>
<dbReference type="GO" id="GO:0000976">
    <property type="term" value="F:transcription cis-regulatory region binding"/>
    <property type="evidence" value="ECO:0007669"/>
    <property type="project" value="TreeGrafter"/>
</dbReference>
<dbReference type="InterPro" id="IPR041490">
    <property type="entry name" value="KstR2_TetR_C"/>
</dbReference>
<evidence type="ECO:0000259" key="5">
    <source>
        <dbReference type="PROSITE" id="PS50977"/>
    </source>
</evidence>
<dbReference type="GO" id="GO:0003700">
    <property type="term" value="F:DNA-binding transcription factor activity"/>
    <property type="evidence" value="ECO:0007669"/>
    <property type="project" value="TreeGrafter"/>
</dbReference>
<keyword evidence="1" id="KW-0805">Transcription regulation</keyword>
<dbReference type="SUPFAM" id="SSF46689">
    <property type="entry name" value="Homeodomain-like"/>
    <property type="match status" value="1"/>
</dbReference>
<dbReference type="PANTHER" id="PTHR30055">
    <property type="entry name" value="HTH-TYPE TRANSCRIPTIONAL REGULATOR RUTR"/>
    <property type="match status" value="1"/>
</dbReference>
<keyword evidence="2 4" id="KW-0238">DNA-binding</keyword>
<evidence type="ECO:0000256" key="4">
    <source>
        <dbReference type="PROSITE-ProRule" id="PRU00335"/>
    </source>
</evidence>
<dbReference type="SUPFAM" id="SSF48498">
    <property type="entry name" value="Tetracyclin repressor-like, C-terminal domain"/>
    <property type="match status" value="1"/>
</dbReference>
<sequence length="197" mass="21927">MGKPTEERKAEIVQGALELAAEHGVKKVTTQAIADRVGIAQPTIFRHFKSRDAIFGAAINLVADGLFAALDGLFTAKAPADERLQQIITRQLAFVSRQRGVPRLIFSDRLHSESPKLKAVVRKVMDRYTTRMSALLAEGIESGRFRPDLDTDAAARYIIALIQGLIARWSIFDFEFPLDAEAEPLWQFLWPLLAPEG</sequence>